<dbReference type="AlphaFoldDB" id="A0A2X0XFK8"/>
<dbReference type="GO" id="GO:0015074">
    <property type="term" value="P:DNA integration"/>
    <property type="evidence" value="ECO:0007669"/>
    <property type="project" value="InterPro"/>
</dbReference>
<gene>
    <name evidence="3" type="primary">tnsB_2</name>
    <name evidence="3" type="ORF">NCTC7582_01251</name>
</gene>
<feature type="domain" description="Integrase catalytic" evidence="2">
    <location>
        <begin position="277"/>
        <end position="495"/>
    </location>
</feature>
<dbReference type="InterPro" id="IPR015378">
    <property type="entry name" value="Transposase-like_Mu_C"/>
</dbReference>
<dbReference type="InterPro" id="IPR036397">
    <property type="entry name" value="RNaseH_sf"/>
</dbReference>
<dbReference type="Pfam" id="PF09299">
    <property type="entry name" value="Mu-transpos_C"/>
    <property type="match status" value="1"/>
</dbReference>
<feature type="compositionally biased region" description="Basic residues" evidence="1">
    <location>
        <begin position="154"/>
        <end position="167"/>
    </location>
</feature>
<feature type="region of interest" description="Disordered" evidence="1">
    <location>
        <begin position="145"/>
        <end position="173"/>
    </location>
</feature>
<dbReference type="RefSeq" id="WP_009374050.1">
    <property type="nucleotide sequence ID" value="NZ_DAMATF010000005.1"/>
</dbReference>
<dbReference type="InterPro" id="IPR001584">
    <property type="entry name" value="Integrase_cat-core"/>
</dbReference>
<accession>A0A2X0XFK8</accession>
<dbReference type="GeneID" id="29442199"/>
<organism evidence="3">
    <name type="scientific">Lysinibacillus capsici</name>
    <dbReference type="NCBI Taxonomy" id="2115968"/>
    <lineage>
        <taxon>Bacteria</taxon>
        <taxon>Bacillati</taxon>
        <taxon>Bacillota</taxon>
        <taxon>Bacilli</taxon>
        <taxon>Bacillales</taxon>
        <taxon>Bacillaceae</taxon>
        <taxon>Lysinibacillus</taxon>
    </lineage>
</organism>
<evidence type="ECO:0000259" key="2">
    <source>
        <dbReference type="PROSITE" id="PS50994"/>
    </source>
</evidence>
<protein>
    <submittedName>
        <fullName evidence="3">Tn7-like transposition protein B</fullName>
    </submittedName>
</protein>
<sequence>MITISVNELIKDLTCNKVYRLLWIDESNIVTYAIDIEDSNALPFLLKVKDIHQGFIENSYSKFESDHTNILINHINLPEGMKQKRDTAWAIIKNLVNDEPSIYKKKERGQLINELVNNKVCTKMTAYKYLRKYWQRGKTMNSLLPDYSNSGGKGRNKKSGTLKRGKPRTTNSVGINVTDETREIFRKSIKRYYFTSKRNSLSFAYKMMIKEFYADEVRYENGTKYIVIQDENKIPSLRQFRYWHNKEFGIEQKIVSREGEKKFERDHRAILGSSTYEVMGPGSRYQIDATIGNVYLVSSFNSDYIVGKPIIYFVVDVYTHMITGMYIGFEGPSWAGMMMAIANAASDKKEYCSRYGIEISNEMWPSAHLPEIILGDRGELEGYNVNSLIEGLDLVVENNPAFRPDWKGIVEKLFDTSQSKIKPFLPGYIQSDFRERGASDYRLEAKLTIDQYTKILINFVLFYNKNHYMKDYLRDEQMIRENVKPTPLKLWNWGIKNRAGKLRKEHPNTIKFYLLPRDTATVTSKGIKFKNRLFSCETAIKESWFVQARTKKSWTVDISYDPRNMDIIYLHINDKSLFESCFLLDHQERYKNKVLEEIEQLLMIEQNTYKIESHSLLQEEINFYSKIEGIVDEAIKTPNQDENNKITKTEKIKNIRENREVEKSLRREYEAFQIGVTEIDNDKNIISFAPSEQKDEKTETSTIMELFKKQRRKKKE</sequence>
<dbReference type="Proteomes" id="UP000251431">
    <property type="component" value="Unassembled WGS sequence"/>
</dbReference>
<evidence type="ECO:0000256" key="1">
    <source>
        <dbReference type="SAM" id="MobiDB-lite"/>
    </source>
</evidence>
<name>A0A2X0XFK8_9BACI</name>
<reference evidence="3" key="1">
    <citation type="submission" date="2018-06" db="EMBL/GenBank/DDBJ databases">
        <authorList>
            <consortium name="Pathogen Informatics"/>
            <person name="Doyle S."/>
        </authorList>
    </citation>
    <scope>NUCLEOTIDE SEQUENCE [LARGE SCALE GENOMIC DNA]</scope>
    <source>
        <strain evidence="3">NCTC7582</strain>
    </source>
</reference>
<dbReference type="Gene3D" id="3.30.420.10">
    <property type="entry name" value="Ribonuclease H-like superfamily/Ribonuclease H"/>
    <property type="match status" value="1"/>
</dbReference>
<dbReference type="EMBL" id="UAQE01000001">
    <property type="protein sequence ID" value="SPT97739.1"/>
    <property type="molecule type" value="Genomic_DNA"/>
</dbReference>
<dbReference type="GO" id="GO:0003676">
    <property type="term" value="F:nucleic acid binding"/>
    <property type="evidence" value="ECO:0007669"/>
    <property type="project" value="InterPro"/>
</dbReference>
<evidence type="ECO:0000313" key="3">
    <source>
        <dbReference type="EMBL" id="SPT97739.1"/>
    </source>
</evidence>
<dbReference type="PROSITE" id="PS50994">
    <property type="entry name" value="INTEGRASE"/>
    <property type="match status" value="1"/>
</dbReference>
<proteinExistence type="predicted"/>